<feature type="transmembrane region" description="Helical" evidence="8">
    <location>
        <begin position="292"/>
        <end position="318"/>
    </location>
</feature>
<dbReference type="InterPro" id="IPR050598">
    <property type="entry name" value="AminoAcid_Transporter"/>
</dbReference>
<feature type="transmembrane region" description="Helical" evidence="8">
    <location>
        <begin position="363"/>
        <end position="386"/>
    </location>
</feature>
<reference evidence="10" key="3">
    <citation type="submission" date="2015-06" db="UniProtKB">
        <authorList>
            <consortium name="EnsemblMetazoa"/>
        </authorList>
    </citation>
    <scope>IDENTIFICATION</scope>
</reference>
<name>R7TJ72_CAPTE</name>
<dbReference type="EMBL" id="AMQN01012599">
    <property type="status" value="NOT_ANNOTATED_CDS"/>
    <property type="molecule type" value="Genomic_DNA"/>
</dbReference>
<dbReference type="EMBL" id="KB309625">
    <property type="protein sequence ID" value="ELT93754.1"/>
    <property type="molecule type" value="Genomic_DNA"/>
</dbReference>
<keyword evidence="3" id="KW-0813">Transport</keyword>
<keyword evidence="7 8" id="KW-0472">Membrane</keyword>
<evidence type="ECO:0000256" key="7">
    <source>
        <dbReference type="ARBA" id="ARBA00023136"/>
    </source>
</evidence>
<dbReference type="FunCoup" id="R7TJ72">
    <property type="interactions" value="147"/>
</dbReference>
<evidence type="ECO:0000313" key="10">
    <source>
        <dbReference type="EnsemblMetazoa" id="CapteP212253"/>
    </source>
</evidence>
<dbReference type="Gene3D" id="1.20.1740.10">
    <property type="entry name" value="Amino acid/polyamine transporter I"/>
    <property type="match status" value="1"/>
</dbReference>
<feature type="transmembrane region" description="Helical" evidence="8">
    <location>
        <begin position="21"/>
        <end position="40"/>
    </location>
</feature>
<evidence type="ECO:0000256" key="5">
    <source>
        <dbReference type="ARBA" id="ARBA00022692"/>
    </source>
</evidence>
<dbReference type="OrthoDB" id="3257095at2759"/>
<evidence type="ECO:0000313" key="11">
    <source>
        <dbReference type="Proteomes" id="UP000014760"/>
    </source>
</evidence>
<feature type="transmembrane region" description="Helical" evidence="8">
    <location>
        <begin position="398"/>
        <end position="420"/>
    </location>
</feature>
<dbReference type="Proteomes" id="UP000014760">
    <property type="component" value="Unassembled WGS sequence"/>
</dbReference>
<feature type="transmembrane region" description="Helical" evidence="8">
    <location>
        <begin position="208"/>
        <end position="227"/>
    </location>
</feature>
<comment type="subcellular location">
    <subcellularLocation>
        <location evidence="1">Cell membrane</location>
        <topology evidence="1">Multi-pass membrane protein</topology>
    </subcellularLocation>
</comment>
<proteinExistence type="inferred from homology"/>
<feature type="transmembrane region" description="Helical" evidence="8">
    <location>
        <begin position="330"/>
        <end position="357"/>
    </location>
</feature>
<reference evidence="9 11" key="2">
    <citation type="journal article" date="2013" name="Nature">
        <title>Insights into bilaterian evolution from three spiralian genomes.</title>
        <authorList>
            <person name="Simakov O."/>
            <person name="Marletaz F."/>
            <person name="Cho S.J."/>
            <person name="Edsinger-Gonzales E."/>
            <person name="Havlak P."/>
            <person name="Hellsten U."/>
            <person name="Kuo D.H."/>
            <person name="Larsson T."/>
            <person name="Lv J."/>
            <person name="Arendt D."/>
            <person name="Savage R."/>
            <person name="Osoegawa K."/>
            <person name="de Jong P."/>
            <person name="Grimwood J."/>
            <person name="Chapman J.A."/>
            <person name="Shapiro H."/>
            <person name="Aerts A."/>
            <person name="Otillar R.P."/>
            <person name="Terry A.Y."/>
            <person name="Boore J.L."/>
            <person name="Grigoriev I.V."/>
            <person name="Lindberg D.R."/>
            <person name="Seaver E.C."/>
            <person name="Weisblat D.A."/>
            <person name="Putnam N.H."/>
            <person name="Rokhsar D.S."/>
        </authorList>
    </citation>
    <scope>NUCLEOTIDE SEQUENCE</scope>
    <source>
        <strain evidence="9 11">I ESC-2004</strain>
    </source>
</reference>
<dbReference type="FunFam" id="1.20.1740.10:FF:000003">
    <property type="entry name" value="Y+L amino acid transporter 1 isoform X1"/>
    <property type="match status" value="1"/>
</dbReference>
<keyword evidence="5 8" id="KW-0812">Transmembrane</keyword>
<dbReference type="PANTHER" id="PTHR11785">
    <property type="entry name" value="AMINO ACID TRANSPORTER"/>
    <property type="match status" value="1"/>
</dbReference>
<organism evidence="9">
    <name type="scientific">Capitella teleta</name>
    <name type="common">Polychaete worm</name>
    <dbReference type="NCBI Taxonomy" id="283909"/>
    <lineage>
        <taxon>Eukaryota</taxon>
        <taxon>Metazoa</taxon>
        <taxon>Spiralia</taxon>
        <taxon>Lophotrochozoa</taxon>
        <taxon>Annelida</taxon>
        <taxon>Polychaeta</taxon>
        <taxon>Sedentaria</taxon>
        <taxon>Scolecida</taxon>
        <taxon>Capitellidae</taxon>
        <taxon>Capitella</taxon>
    </lineage>
</organism>
<evidence type="ECO:0000256" key="1">
    <source>
        <dbReference type="ARBA" id="ARBA00004651"/>
    </source>
</evidence>
<dbReference type="HOGENOM" id="CLU_007946_3_0_1"/>
<dbReference type="PIRSF" id="PIRSF006060">
    <property type="entry name" value="AA_transporter"/>
    <property type="match status" value="1"/>
</dbReference>
<reference evidence="11" key="1">
    <citation type="submission" date="2012-12" db="EMBL/GenBank/DDBJ databases">
        <authorList>
            <person name="Hellsten U."/>
            <person name="Grimwood J."/>
            <person name="Chapman J.A."/>
            <person name="Shapiro H."/>
            <person name="Aerts A."/>
            <person name="Otillar R.P."/>
            <person name="Terry A.Y."/>
            <person name="Boore J.L."/>
            <person name="Simakov O."/>
            <person name="Marletaz F."/>
            <person name="Cho S.-J."/>
            <person name="Edsinger-Gonzales E."/>
            <person name="Havlak P."/>
            <person name="Kuo D.-H."/>
            <person name="Larsson T."/>
            <person name="Lv J."/>
            <person name="Arendt D."/>
            <person name="Savage R."/>
            <person name="Osoegawa K."/>
            <person name="de Jong P."/>
            <person name="Lindberg D.R."/>
            <person name="Seaver E.C."/>
            <person name="Weisblat D.A."/>
            <person name="Putnam N.H."/>
            <person name="Grigoriev I.V."/>
            <person name="Rokhsar D.S."/>
        </authorList>
    </citation>
    <scope>NUCLEOTIDE SEQUENCE</scope>
    <source>
        <strain evidence="11">I ESC-2004</strain>
    </source>
</reference>
<dbReference type="EnsemblMetazoa" id="CapteT212253">
    <property type="protein sequence ID" value="CapteP212253"/>
    <property type="gene ID" value="CapteG212253"/>
</dbReference>
<dbReference type="PANTHER" id="PTHR11785:SF528">
    <property type="entry name" value="AMINO ACID TRANSPORTER PROTEIN JHI-21"/>
    <property type="match status" value="1"/>
</dbReference>
<evidence type="ECO:0000256" key="2">
    <source>
        <dbReference type="ARBA" id="ARBA00007040"/>
    </source>
</evidence>
<comment type="similarity">
    <text evidence="2">Belongs to the amino acid-polyamine-organocation (APC) superfamily. L-type amino acid transporter (LAT) (TC 2.A.3.8) family.</text>
</comment>
<dbReference type="AlphaFoldDB" id="R7TJ72"/>
<feature type="transmembrane region" description="Helical" evidence="8">
    <location>
        <begin position="138"/>
        <end position="156"/>
    </location>
</feature>
<evidence type="ECO:0000256" key="3">
    <source>
        <dbReference type="ARBA" id="ARBA00022448"/>
    </source>
</evidence>
<feature type="transmembrane region" description="Helical" evidence="8">
    <location>
        <begin position="426"/>
        <end position="445"/>
    </location>
</feature>
<evidence type="ECO:0008006" key="12">
    <source>
        <dbReference type="Google" id="ProtNLM"/>
    </source>
</evidence>
<evidence type="ECO:0000256" key="6">
    <source>
        <dbReference type="ARBA" id="ARBA00022989"/>
    </source>
</evidence>
<keyword evidence="6 8" id="KW-1133">Transmembrane helix</keyword>
<evidence type="ECO:0000256" key="8">
    <source>
        <dbReference type="SAM" id="Phobius"/>
    </source>
</evidence>
<sequence length="482" mass="53054">MAWDGGVSMGSTTKLKKSLGLMNGVAIIVGIMIGSGIFVSPKGVLQEVGSVGGSLIIWLLCGVISLIGALCYAELGTCILKSGADYAYINEAFGGLPAFLYLWVALIVIIPTGNAVVALTFGYYAMQPAYPTCEPPDEAVRILAALAITFLTFINCWNVKWAARVQDVFTVAKVLALVIIIIIGFVQICRGKVENFYNAFDGTTENPAKFALAFYSGLFSYAGWNYLNFVTEELKDPYRNLPRAIWISMPLVTGIYCLANIAYYTVLTPAALLASNAVAVTFADKMLGVMAWIMPFFVAASTFGGLNGVIFTAARLFFVGARNGHMPDCLALINIKFITPLPAIIFQCLMTLLMLVSGDVYVLINYASFVESLFIGISIAGLLWLRYKRPNMERPIKVHLVFPIFFMFIMLYLIIFPLFNNASECFMGLVVIATGVPVYWLCVVWQRKPKVITSCLEKFTILSQKLFLAVEEEVDEIDEKQE</sequence>
<feature type="transmembrane region" description="Helical" evidence="8">
    <location>
        <begin position="247"/>
        <end position="272"/>
    </location>
</feature>
<gene>
    <name evidence="9" type="ORF">CAPTEDRAFT_212253</name>
</gene>
<dbReference type="Pfam" id="PF13520">
    <property type="entry name" value="AA_permease_2"/>
    <property type="match status" value="1"/>
</dbReference>
<evidence type="ECO:0000313" key="9">
    <source>
        <dbReference type="EMBL" id="ELT93754.1"/>
    </source>
</evidence>
<feature type="transmembrane region" description="Helical" evidence="8">
    <location>
        <begin position="55"/>
        <end position="80"/>
    </location>
</feature>
<dbReference type="GO" id="GO:0005886">
    <property type="term" value="C:plasma membrane"/>
    <property type="evidence" value="ECO:0007669"/>
    <property type="project" value="UniProtKB-SubCell"/>
</dbReference>
<keyword evidence="11" id="KW-1185">Reference proteome</keyword>
<accession>R7TJ72</accession>
<feature type="transmembrane region" description="Helical" evidence="8">
    <location>
        <begin position="168"/>
        <end position="188"/>
    </location>
</feature>
<dbReference type="InterPro" id="IPR002293">
    <property type="entry name" value="AA/rel_permease1"/>
</dbReference>
<evidence type="ECO:0000256" key="4">
    <source>
        <dbReference type="ARBA" id="ARBA00022475"/>
    </source>
</evidence>
<dbReference type="STRING" id="283909.R7TJ72"/>
<keyword evidence="4" id="KW-1003">Cell membrane</keyword>
<feature type="transmembrane region" description="Helical" evidence="8">
    <location>
        <begin position="100"/>
        <end position="126"/>
    </location>
</feature>
<dbReference type="GO" id="GO:0015179">
    <property type="term" value="F:L-amino acid transmembrane transporter activity"/>
    <property type="evidence" value="ECO:0007669"/>
    <property type="project" value="TreeGrafter"/>
</dbReference>
<dbReference type="OMA" id="PFWPSCE"/>
<protein>
    <recommendedName>
        <fullName evidence="12">Amino acid permease/ SLC12A domain-containing protein</fullName>
    </recommendedName>
</protein>